<keyword evidence="1" id="KW-1133">Transmembrane helix</keyword>
<organism evidence="2 3">
    <name type="scientific">Gluconobacter albidus</name>
    <dbReference type="NCBI Taxonomy" id="318683"/>
    <lineage>
        <taxon>Bacteria</taxon>
        <taxon>Pseudomonadati</taxon>
        <taxon>Pseudomonadota</taxon>
        <taxon>Alphaproteobacteria</taxon>
        <taxon>Acetobacterales</taxon>
        <taxon>Acetobacteraceae</taxon>
        <taxon>Gluconobacter</taxon>
    </lineage>
</organism>
<keyword evidence="1" id="KW-0472">Membrane</keyword>
<feature type="transmembrane region" description="Helical" evidence="1">
    <location>
        <begin position="160"/>
        <end position="180"/>
    </location>
</feature>
<feature type="transmembrane region" description="Helical" evidence="1">
    <location>
        <begin position="210"/>
        <end position="228"/>
    </location>
</feature>
<evidence type="ECO:0000313" key="3">
    <source>
        <dbReference type="Proteomes" id="UP001156672"/>
    </source>
</evidence>
<feature type="transmembrane region" description="Helical" evidence="1">
    <location>
        <begin position="39"/>
        <end position="59"/>
    </location>
</feature>
<evidence type="ECO:0008006" key="4">
    <source>
        <dbReference type="Google" id="ProtNLM"/>
    </source>
</evidence>
<dbReference type="RefSeq" id="WP_082790650.1">
    <property type="nucleotide sequence ID" value="NZ_BEWL01000014.1"/>
</dbReference>
<feature type="transmembrane region" description="Helical" evidence="1">
    <location>
        <begin position="65"/>
        <end position="85"/>
    </location>
</feature>
<keyword evidence="3" id="KW-1185">Reference proteome</keyword>
<protein>
    <recommendedName>
        <fullName evidence="4">DUF817 domain-containing protein</fullName>
    </recommendedName>
</protein>
<keyword evidence="1" id="KW-0812">Transmembrane</keyword>
<comment type="caution">
    <text evidence="2">The sequence shown here is derived from an EMBL/GenBank/DDBJ whole genome shotgun (WGS) entry which is preliminary data.</text>
</comment>
<dbReference type="EMBL" id="BSNW01000004">
    <property type="protein sequence ID" value="GLQ67617.1"/>
    <property type="molecule type" value="Genomic_DNA"/>
</dbReference>
<sequence>MSDQTPLQTGLLERRMGDWARHWLPPVLRDAILFVLKQGWAALFGGLLLGVALLTRVLWQPGWPVHRYDALFVFAIVVQLLFLALKLETWTEARVIVLFHLTGTAMEWFKVRVGAWGYPEPCFFRVMDVPLFSGFMYASVGSYMARAIRIFDMRFIPYPPFWQTFGLALLIYVNFFSHHFIPDLRYALFMGTLAVYGRTMIHFRITQRDWWMPLPLAAFLSSVALWIAENVCTTSGIWRYAGQHGHQMVSFSKMGSWYLLLYVAFMTVTLLDRDRFYPTAKGRSATSGQRVGIWSR</sequence>
<dbReference type="PIRSF" id="PIRSF009141">
    <property type="entry name" value="UCP009141"/>
    <property type="match status" value="1"/>
</dbReference>
<evidence type="ECO:0000256" key="1">
    <source>
        <dbReference type="SAM" id="Phobius"/>
    </source>
</evidence>
<dbReference type="InterPro" id="IPR008535">
    <property type="entry name" value="DUF817"/>
</dbReference>
<dbReference type="Proteomes" id="UP001156672">
    <property type="component" value="Unassembled WGS sequence"/>
</dbReference>
<accession>A0ABQ5WVW2</accession>
<feature type="transmembrane region" description="Helical" evidence="1">
    <location>
        <begin position="255"/>
        <end position="271"/>
    </location>
</feature>
<reference evidence="3" key="1">
    <citation type="journal article" date="2019" name="Int. J. Syst. Evol. Microbiol.">
        <title>The Global Catalogue of Microorganisms (GCM) 10K type strain sequencing project: providing services to taxonomists for standard genome sequencing and annotation.</title>
        <authorList>
            <consortium name="The Broad Institute Genomics Platform"/>
            <consortium name="The Broad Institute Genome Sequencing Center for Infectious Disease"/>
            <person name="Wu L."/>
            <person name="Ma J."/>
        </authorList>
    </citation>
    <scope>NUCLEOTIDE SEQUENCE [LARGE SCALE GENOMIC DNA]</scope>
    <source>
        <strain evidence="3">NBRC 3250</strain>
    </source>
</reference>
<dbReference type="Pfam" id="PF05675">
    <property type="entry name" value="DUF817"/>
    <property type="match status" value="1"/>
</dbReference>
<name>A0ABQ5WVW2_9PROT</name>
<gene>
    <name evidence="2" type="ORF">GCM10007866_00650</name>
</gene>
<proteinExistence type="predicted"/>
<feature type="transmembrane region" description="Helical" evidence="1">
    <location>
        <begin position="186"/>
        <end position="203"/>
    </location>
</feature>
<evidence type="ECO:0000313" key="2">
    <source>
        <dbReference type="EMBL" id="GLQ67617.1"/>
    </source>
</evidence>